<dbReference type="EMBL" id="JBHUFV010000073">
    <property type="protein sequence ID" value="MFD1938749.1"/>
    <property type="molecule type" value="Genomic_DNA"/>
</dbReference>
<keyword evidence="2" id="KW-1185">Reference proteome</keyword>
<accession>A0ABW4TCC6</accession>
<evidence type="ECO:0000313" key="2">
    <source>
        <dbReference type="Proteomes" id="UP001597368"/>
    </source>
</evidence>
<dbReference type="RefSeq" id="WP_379580842.1">
    <property type="nucleotide sequence ID" value="NZ_JBHUFV010000073.1"/>
</dbReference>
<reference evidence="2" key="1">
    <citation type="journal article" date="2019" name="Int. J. Syst. Evol. Microbiol.">
        <title>The Global Catalogue of Microorganisms (GCM) 10K type strain sequencing project: providing services to taxonomists for standard genome sequencing and annotation.</title>
        <authorList>
            <consortium name="The Broad Institute Genomics Platform"/>
            <consortium name="The Broad Institute Genome Sequencing Center for Infectious Disease"/>
            <person name="Wu L."/>
            <person name="Ma J."/>
        </authorList>
    </citation>
    <scope>NUCLEOTIDE SEQUENCE [LARGE SCALE GENOMIC DNA]</scope>
    <source>
        <strain evidence="2">ICMP 6774ER</strain>
    </source>
</reference>
<organism evidence="1 2">
    <name type="scientific">Nonomuraea mangrovi</name>
    <dbReference type="NCBI Taxonomy" id="2316207"/>
    <lineage>
        <taxon>Bacteria</taxon>
        <taxon>Bacillati</taxon>
        <taxon>Actinomycetota</taxon>
        <taxon>Actinomycetes</taxon>
        <taxon>Streptosporangiales</taxon>
        <taxon>Streptosporangiaceae</taxon>
        <taxon>Nonomuraea</taxon>
    </lineage>
</organism>
<comment type="caution">
    <text evidence="1">The sequence shown here is derived from an EMBL/GenBank/DDBJ whole genome shotgun (WGS) entry which is preliminary data.</text>
</comment>
<gene>
    <name evidence="1" type="ORF">ACFSKW_45535</name>
</gene>
<dbReference type="Pfam" id="PF19692">
    <property type="entry name" value="DUF6193"/>
    <property type="match status" value="1"/>
</dbReference>
<evidence type="ECO:0000313" key="1">
    <source>
        <dbReference type="EMBL" id="MFD1938749.1"/>
    </source>
</evidence>
<dbReference type="InterPro" id="IPR045682">
    <property type="entry name" value="DUF6193"/>
</dbReference>
<dbReference type="Proteomes" id="UP001597368">
    <property type="component" value="Unassembled WGS sequence"/>
</dbReference>
<sequence>MRQEPDPADLYPEVAAYSSLAAALQATAADQGLSLPMTATASDPLRHATFTSVIPHRHGSYVTAWHFERSWTIWGSSNNRLMICGATKDLRELPKVILGWVDGASLDEIAEAAPFKVVTGRFEVPDNNPAAVIASEWQWLLKDAREADWPQYQALIEAAHAEPKLRRLYPFTSHWALSFSTTPDYPFSLSFISIDSPRGTGGYTIREWWNGPTLTEVSTPAEAVSIAVARIPAELLQTSSDISAEDS</sequence>
<name>A0ABW4TCC6_9ACTN</name>
<proteinExistence type="predicted"/>
<protein>
    <submittedName>
        <fullName evidence="1">DUF6193 family natural product biosynthesis protein</fullName>
    </submittedName>
</protein>